<accession>W9QZF4</accession>
<dbReference type="InterPro" id="IPR002885">
    <property type="entry name" value="PPR_rpt"/>
</dbReference>
<dbReference type="InterPro" id="IPR046960">
    <property type="entry name" value="PPR_At4g14850-like_plant"/>
</dbReference>
<evidence type="ECO:0000313" key="4">
    <source>
        <dbReference type="EMBL" id="EXB60477.1"/>
    </source>
</evidence>
<feature type="compositionally biased region" description="Polar residues" evidence="3">
    <location>
        <begin position="1"/>
        <end position="10"/>
    </location>
</feature>
<dbReference type="Proteomes" id="UP000030645">
    <property type="component" value="Unassembled WGS sequence"/>
</dbReference>
<feature type="repeat" description="PPR" evidence="2">
    <location>
        <begin position="248"/>
        <end position="282"/>
    </location>
</feature>
<dbReference type="Pfam" id="PF13041">
    <property type="entry name" value="PPR_2"/>
    <property type="match status" value="1"/>
</dbReference>
<dbReference type="AlphaFoldDB" id="W9QZF4"/>
<evidence type="ECO:0000256" key="2">
    <source>
        <dbReference type="PROSITE-ProRule" id="PRU00708"/>
    </source>
</evidence>
<evidence type="ECO:0008006" key="6">
    <source>
        <dbReference type="Google" id="ProtNLM"/>
    </source>
</evidence>
<dbReference type="GO" id="GO:0003723">
    <property type="term" value="F:RNA binding"/>
    <property type="evidence" value="ECO:0007669"/>
    <property type="project" value="InterPro"/>
</dbReference>
<keyword evidence="5" id="KW-1185">Reference proteome</keyword>
<keyword evidence="1" id="KW-0677">Repeat</keyword>
<dbReference type="InterPro" id="IPR011990">
    <property type="entry name" value="TPR-like_helical_dom_sf"/>
</dbReference>
<reference evidence="5" key="1">
    <citation type="submission" date="2013-01" db="EMBL/GenBank/DDBJ databases">
        <title>Draft Genome Sequence of a Mulberry Tree, Morus notabilis C.K. Schneid.</title>
        <authorList>
            <person name="He N."/>
            <person name="Zhao S."/>
        </authorList>
    </citation>
    <scope>NUCLEOTIDE SEQUENCE</scope>
</reference>
<dbReference type="PROSITE" id="PS51375">
    <property type="entry name" value="PPR"/>
    <property type="match status" value="8"/>
</dbReference>
<feature type="repeat" description="PPR" evidence="2">
    <location>
        <begin position="602"/>
        <end position="632"/>
    </location>
</feature>
<dbReference type="Pfam" id="PF01535">
    <property type="entry name" value="PPR"/>
    <property type="match status" value="5"/>
</dbReference>
<dbReference type="FunFam" id="1.25.40.10:FF:000344">
    <property type="entry name" value="Pentatricopeptide repeat-containing protein"/>
    <property type="match status" value="1"/>
</dbReference>
<proteinExistence type="predicted"/>
<evidence type="ECO:0000256" key="3">
    <source>
        <dbReference type="SAM" id="MobiDB-lite"/>
    </source>
</evidence>
<dbReference type="NCBIfam" id="TIGR00756">
    <property type="entry name" value="PPR"/>
    <property type="match status" value="8"/>
</dbReference>
<dbReference type="GO" id="GO:0009451">
    <property type="term" value="P:RNA modification"/>
    <property type="evidence" value="ECO:0007669"/>
    <property type="project" value="InterPro"/>
</dbReference>
<dbReference type="PANTHER" id="PTHR47926">
    <property type="entry name" value="PENTATRICOPEPTIDE REPEAT-CONTAINING PROTEIN"/>
    <property type="match status" value="1"/>
</dbReference>
<feature type="repeat" description="PPR" evidence="2">
    <location>
        <begin position="454"/>
        <end position="488"/>
    </location>
</feature>
<organism evidence="4 5">
    <name type="scientific">Morus notabilis</name>
    <dbReference type="NCBI Taxonomy" id="981085"/>
    <lineage>
        <taxon>Eukaryota</taxon>
        <taxon>Viridiplantae</taxon>
        <taxon>Streptophyta</taxon>
        <taxon>Embryophyta</taxon>
        <taxon>Tracheophyta</taxon>
        <taxon>Spermatophyta</taxon>
        <taxon>Magnoliopsida</taxon>
        <taxon>eudicotyledons</taxon>
        <taxon>Gunneridae</taxon>
        <taxon>Pentapetalae</taxon>
        <taxon>rosids</taxon>
        <taxon>fabids</taxon>
        <taxon>Rosales</taxon>
        <taxon>Moraceae</taxon>
        <taxon>Moreae</taxon>
        <taxon>Morus</taxon>
    </lineage>
</organism>
<sequence>MATLQSSLHLPSTPPFTDHSSFRHPNSNGFRIRKLNILSSNITTGGFTINSDSNQKNPRAQVSLSPEKTRNFSFYTSTQSIFEVGHCLSLLNSDYVCDCRQIHAFAVKLNAFEVDSLIGNKLAVLYLKKMESLESARKMFDEIPKRTRPGYAALISAYCRLERWEDMFLLLGLMVDEGVLPDKYIVPTVLKACSALKMTKDGKMLHGYVVRKGLDLDIFVGNSLINLYANCEDLRYSRSVFDGMREKDVVSWTSLVSGYMEAGLLDEADEVFRSMQLNGIKPDLISWNALVSGFARNREIDLALKSLEAMQEKGVKPRVNSWNGIISGCVQNKYFEDALDAFRNMLQFPEYPNSVTIASILPACAGLKSLNLGRAIHGFSVRHELCGNVHVEGSLIDMYSKCGRNNYAEKVFVKAANKNTAMWNEMIAAFVNKGEMTKALELLRLMQNDGPKPDIISFNTMFAGHARNGQKDEAYELFFEMVQMDIKPNTVTFNTLISGFQQSGLSYEALKLFQTMQSPSSVSFLNNVLTESTRPNSTTTTSALAACADLNLKRQGKEIHGFTLRIGFERNIYVSSALVHMYSKCHDTLSATKVFRRIEDRNTICWNALIAGHINNMQPEFALKLFREMLSDVEPSSITLRIVLLACGDMAALRSGRELHGYVLKSQVEKTDNNLATALLGMYAKCGSIIEAKSVFNSETEEDVALWNSTISAPSVYGIIKNEVSLFEQL</sequence>
<evidence type="ECO:0000313" key="5">
    <source>
        <dbReference type="Proteomes" id="UP000030645"/>
    </source>
</evidence>
<dbReference type="EMBL" id="KE344395">
    <property type="protein sequence ID" value="EXB60477.1"/>
    <property type="molecule type" value="Genomic_DNA"/>
</dbReference>
<evidence type="ECO:0000256" key="1">
    <source>
        <dbReference type="ARBA" id="ARBA00022737"/>
    </source>
</evidence>
<feature type="repeat" description="PPR" evidence="2">
    <location>
        <begin position="489"/>
        <end position="523"/>
    </location>
</feature>
<dbReference type="Pfam" id="PF13812">
    <property type="entry name" value="PPR_3"/>
    <property type="match status" value="1"/>
</dbReference>
<feature type="repeat" description="PPR" evidence="2">
    <location>
        <begin position="419"/>
        <end position="453"/>
    </location>
</feature>
<dbReference type="KEGG" id="mnt:21398048"/>
<name>W9QZF4_9ROSA</name>
<dbReference type="OrthoDB" id="185373at2759"/>
<feature type="repeat" description="PPR" evidence="2">
    <location>
        <begin position="318"/>
        <end position="352"/>
    </location>
</feature>
<gene>
    <name evidence="4" type="ORF">L484_014932</name>
</gene>
<dbReference type="eggNOG" id="KOG4197">
    <property type="taxonomic scope" value="Eukaryota"/>
</dbReference>
<feature type="repeat" description="PPR" evidence="2">
    <location>
        <begin position="283"/>
        <end position="317"/>
    </location>
</feature>
<dbReference type="FunFam" id="1.25.40.10:FF:000073">
    <property type="entry name" value="Pentatricopeptide repeat-containing protein chloroplastic"/>
    <property type="match status" value="1"/>
</dbReference>
<dbReference type="PANTHER" id="PTHR47926:SF347">
    <property type="entry name" value="PENTATRICOPEPTIDE REPEAT-CONTAINING PROTEIN"/>
    <property type="match status" value="1"/>
</dbReference>
<dbReference type="Gene3D" id="1.25.40.10">
    <property type="entry name" value="Tetratricopeptide repeat domain"/>
    <property type="match status" value="4"/>
</dbReference>
<feature type="region of interest" description="Disordered" evidence="3">
    <location>
        <begin position="1"/>
        <end position="21"/>
    </location>
</feature>
<protein>
    <recommendedName>
        <fullName evidence="6">Pentatricopeptide repeat-containing protein</fullName>
    </recommendedName>
</protein>
<feature type="repeat" description="PPR" evidence="2">
    <location>
        <begin position="147"/>
        <end position="181"/>
    </location>
</feature>